<evidence type="ECO:0000256" key="1">
    <source>
        <dbReference type="ARBA" id="ARBA00004141"/>
    </source>
</evidence>
<keyword evidence="2 5" id="KW-0812">Transmembrane</keyword>
<name>A0A1A8Z0K6_PLAOA</name>
<dbReference type="SUPFAM" id="SSF103506">
    <property type="entry name" value="Mitochondrial carrier"/>
    <property type="match status" value="1"/>
</dbReference>
<dbReference type="InterPro" id="IPR018108">
    <property type="entry name" value="MCP_transmembrane"/>
</dbReference>
<reference evidence="10 11" key="2">
    <citation type="submission" date="2016-05" db="EMBL/GenBank/DDBJ databases">
        <authorList>
            <person name="Naeem Raeece"/>
        </authorList>
    </citation>
    <scope>NUCLEOTIDE SEQUENCE [LARGE SCALE GENOMIC DNA]</scope>
</reference>
<dbReference type="Proteomes" id="UP000078555">
    <property type="component" value="Unassembled WGS sequence"/>
</dbReference>
<dbReference type="PROSITE" id="PS50920">
    <property type="entry name" value="SOLCAR"/>
    <property type="match status" value="3"/>
</dbReference>
<dbReference type="EMBL" id="FLRD01000100">
    <property type="protein sequence ID" value="SBT36801.1"/>
    <property type="molecule type" value="Genomic_DNA"/>
</dbReference>
<evidence type="ECO:0000256" key="7">
    <source>
        <dbReference type="SAM" id="Phobius"/>
    </source>
</evidence>
<protein>
    <submittedName>
        <fullName evidence="9">Mitochondrial carrier protein, putative</fullName>
    </submittedName>
</protein>
<dbReference type="Gene3D" id="1.50.40.10">
    <property type="entry name" value="Mitochondrial carrier domain"/>
    <property type="match status" value="1"/>
</dbReference>
<evidence type="ECO:0000313" key="10">
    <source>
        <dbReference type="Proteomes" id="UP000078550"/>
    </source>
</evidence>
<dbReference type="GO" id="GO:0016020">
    <property type="term" value="C:membrane"/>
    <property type="evidence" value="ECO:0007669"/>
    <property type="project" value="UniProtKB-SubCell"/>
</dbReference>
<dbReference type="EMBL" id="FLRE01000128">
    <property type="protein sequence ID" value="SBT37310.1"/>
    <property type="molecule type" value="Genomic_DNA"/>
</dbReference>
<proteinExistence type="predicted"/>
<organism evidence="9 10">
    <name type="scientific">Plasmodium ovale wallikeri</name>
    <dbReference type="NCBI Taxonomy" id="864142"/>
    <lineage>
        <taxon>Eukaryota</taxon>
        <taxon>Sar</taxon>
        <taxon>Alveolata</taxon>
        <taxon>Apicomplexa</taxon>
        <taxon>Aconoidasida</taxon>
        <taxon>Haemosporida</taxon>
        <taxon>Plasmodiidae</taxon>
        <taxon>Plasmodium</taxon>
        <taxon>Plasmodium (Plasmodium)</taxon>
    </lineage>
</organism>
<feature type="compositionally biased region" description="Basic and acidic residues" evidence="6">
    <location>
        <begin position="377"/>
        <end position="397"/>
    </location>
</feature>
<gene>
    <name evidence="8" type="ORF">POVWA1_034370</name>
    <name evidence="9" type="ORF">POVWA2_033520</name>
</gene>
<feature type="repeat" description="Solcar" evidence="5">
    <location>
        <begin position="285"/>
        <end position="374"/>
    </location>
</feature>
<feature type="repeat" description="Solcar" evidence="5">
    <location>
        <begin position="411"/>
        <end position="506"/>
    </location>
</feature>
<keyword evidence="7" id="KW-1133">Transmembrane helix</keyword>
<accession>A0A1A8Z0K6</accession>
<dbReference type="AlphaFoldDB" id="A0A1A8Z0K6"/>
<feature type="repeat" description="Solcar" evidence="5">
    <location>
        <begin position="520"/>
        <end position="609"/>
    </location>
</feature>
<evidence type="ECO:0000256" key="5">
    <source>
        <dbReference type="PROSITE-ProRule" id="PRU00282"/>
    </source>
</evidence>
<dbReference type="PANTHER" id="PTHR24089">
    <property type="entry name" value="SOLUTE CARRIER FAMILY 25"/>
    <property type="match status" value="1"/>
</dbReference>
<keyword evidence="4 5" id="KW-0472">Membrane</keyword>
<keyword evidence="11" id="KW-1185">Reference proteome</keyword>
<dbReference type="Proteomes" id="UP000078550">
    <property type="component" value="Unassembled WGS sequence"/>
</dbReference>
<evidence type="ECO:0000313" key="9">
    <source>
        <dbReference type="EMBL" id="SBT37310.1"/>
    </source>
</evidence>
<evidence type="ECO:0000313" key="11">
    <source>
        <dbReference type="Proteomes" id="UP000078555"/>
    </source>
</evidence>
<feature type="transmembrane region" description="Helical" evidence="7">
    <location>
        <begin position="26"/>
        <end position="47"/>
    </location>
</feature>
<reference evidence="9" key="1">
    <citation type="submission" date="2016-05" db="EMBL/GenBank/DDBJ databases">
        <authorList>
            <person name="Lavstsen T."/>
            <person name="Jespersen J.S."/>
        </authorList>
    </citation>
    <scope>NUCLEOTIDE SEQUENCE [LARGE SCALE GENOMIC DNA]</scope>
</reference>
<feature type="region of interest" description="Disordered" evidence="6">
    <location>
        <begin position="377"/>
        <end position="407"/>
    </location>
</feature>
<evidence type="ECO:0000256" key="4">
    <source>
        <dbReference type="ARBA" id="ARBA00023136"/>
    </source>
</evidence>
<evidence type="ECO:0000256" key="3">
    <source>
        <dbReference type="ARBA" id="ARBA00022737"/>
    </source>
</evidence>
<evidence type="ECO:0000256" key="6">
    <source>
        <dbReference type="SAM" id="MobiDB-lite"/>
    </source>
</evidence>
<evidence type="ECO:0000256" key="2">
    <source>
        <dbReference type="ARBA" id="ARBA00022692"/>
    </source>
</evidence>
<sequence>MRTARPPPPPWRLYCTNCKKKKKKKINFLGIFITVAWGGALTSHWFISTNTALKKKKISKEAQKNHSPQFPSISNRTFTASVVDTQKGKQKEGRPTSGYQHNLYLILPSQQIQPSLPPILMETRYKNEEEKENNKNKNKILACGLVSGVLTKTLFAPFDRIKLFYQIQPMFQQYDQEKKKKNFNSRKEYIAQNVLLTELNKTKKKQFSNTCLLKPAKNGKIQNVVFRNFKNCLNEIKKNSWKKKKKKIWIKETPHTTYLFRNTNWSKNSLHQAFKIILLHSNKNETHLNNLSKNSMLLSINNDVRHTIQNRMMLLNRTKTTNQPMKYQNIIQSFLFIVKEEGILGLWKGNLINTIRGGVVYSAKFGTNDMIKEKYKLQKKEEHKREQMPRETADRNSQRTGASPGAESRKFNYCESMIAGYASGIIQKTISYPLDLLSIRVALGINEKYLRQNAPSNKKKSIFSIIREISNNEGIAGFFKGYIPTLLTGVPYVTLQMLFFDYYKNIFQNYFPHNSTSLSSVALYSSVAGSLSNVSSLVIVFPGDTVRKRMMNNGIDNKNYIYKGTIHCIKNIYYCEGFKNFYFGLFPSMVKCIPSGAIQFMSYEILKYMVSQS</sequence>
<dbReference type="InterPro" id="IPR023395">
    <property type="entry name" value="MCP_dom_sf"/>
</dbReference>
<evidence type="ECO:0000313" key="8">
    <source>
        <dbReference type="EMBL" id="SBT36801.1"/>
    </source>
</evidence>
<dbReference type="Pfam" id="PF00153">
    <property type="entry name" value="Mito_carr"/>
    <property type="match status" value="3"/>
</dbReference>
<comment type="subcellular location">
    <subcellularLocation>
        <location evidence="1">Membrane</location>
        <topology evidence="1">Multi-pass membrane protein</topology>
    </subcellularLocation>
</comment>
<keyword evidence="3" id="KW-0677">Repeat</keyword>